<protein>
    <recommendedName>
        <fullName evidence="3">NADH:ubiquinone oxidoreductase intermediate-associated protein 30 domain-containing protein</fullName>
    </recommendedName>
</protein>
<sequence length="310" mass="34581">MRTEILRKTAVIILLVVLSGVSAFYPKTCNKTGHFEPKNMAHRASGQETTQSLEEAKQLIADAISIGAPLYNSGDIIGCARLYRSAAEKISPLLPPKLQSSLQGTLQTQEDNCNSEAWAFRRQFDFIIAYQAPFTPASARNTHRLDSFTSEQVLPQPRNIDDNVMGGVSQGQWIPTSNTFFGYTSLKNNGGFSSLRWRCNSVQNWSDAKGIFLRVKHSDPENHTFCLILKDSMCEQIRGANFKSYFCNPEGEDAPILIPFTAFNQIEQMGRQLRGPALNPAKITEVGLMAIKPSIVGQFEIAMEDWGLYY</sequence>
<dbReference type="InterPro" id="IPR039131">
    <property type="entry name" value="NDUFAF1"/>
</dbReference>
<evidence type="ECO:0000256" key="2">
    <source>
        <dbReference type="SAM" id="SignalP"/>
    </source>
</evidence>
<organism evidence="4">
    <name type="scientific">Fibrocapsa japonica</name>
    <dbReference type="NCBI Taxonomy" id="94617"/>
    <lineage>
        <taxon>Eukaryota</taxon>
        <taxon>Sar</taxon>
        <taxon>Stramenopiles</taxon>
        <taxon>Ochrophyta</taxon>
        <taxon>Raphidophyceae</taxon>
        <taxon>Chattonellales</taxon>
        <taxon>Chattonellaceae</taxon>
        <taxon>Fibrocapsa</taxon>
    </lineage>
</organism>
<accession>A0A7S2Y1E3</accession>
<evidence type="ECO:0000256" key="1">
    <source>
        <dbReference type="ARBA" id="ARBA00007884"/>
    </source>
</evidence>
<dbReference type="InterPro" id="IPR013857">
    <property type="entry name" value="NADH-UbQ_OxRdtase-assoc_prot30"/>
</dbReference>
<dbReference type="InterPro" id="IPR008979">
    <property type="entry name" value="Galactose-bd-like_sf"/>
</dbReference>
<keyword evidence="2" id="KW-0732">Signal</keyword>
<gene>
    <name evidence="4" type="ORF">FJAP1339_LOCUS11440</name>
</gene>
<dbReference type="SUPFAM" id="SSF49785">
    <property type="entry name" value="Galactose-binding domain-like"/>
    <property type="match status" value="1"/>
</dbReference>
<dbReference type="GO" id="GO:0051082">
    <property type="term" value="F:unfolded protein binding"/>
    <property type="evidence" value="ECO:0007669"/>
    <property type="project" value="TreeGrafter"/>
</dbReference>
<dbReference type="AlphaFoldDB" id="A0A7S2Y1E3"/>
<dbReference type="EMBL" id="HBHR01022343">
    <property type="protein sequence ID" value="CAD9873767.1"/>
    <property type="molecule type" value="Transcribed_RNA"/>
</dbReference>
<feature type="domain" description="NADH:ubiquinone oxidoreductase intermediate-associated protein 30" evidence="3">
    <location>
        <begin position="148"/>
        <end position="301"/>
    </location>
</feature>
<dbReference type="Pfam" id="PF08547">
    <property type="entry name" value="CIA30"/>
    <property type="match status" value="1"/>
</dbReference>
<dbReference type="GO" id="GO:0010257">
    <property type="term" value="P:NADH dehydrogenase complex assembly"/>
    <property type="evidence" value="ECO:0007669"/>
    <property type="project" value="TreeGrafter"/>
</dbReference>
<dbReference type="PANTHER" id="PTHR13194">
    <property type="entry name" value="COMPLEX I INTERMEDIATE-ASSOCIATED PROTEIN 30"/>
    <property type="match status" value="1"/>
</dbReference>
<name>A0A7S2Y1E3_9STRA</name>
<proteinExistence type="inferred from homology"/>
<dbReference type="PANTHER" id="PTHR13194:SF19">
    <property type="entry name" value="NAD(P)-BINDING ROSSMANN-FOLD SUPERFAMILY PROTEIN"/>
    <property type="match status" value="1"/>
</dbReference>
<evidence type="ECO:0000259" key="3">
    <source>
        <dbReference type="Pfam" id="PF08547"/>
    </source>
</evidence>
<evidence type="ECO:0000313" key="4">
    <source>
        <dbReference type="EMBL" id="CAD9873767.1"/>
    </source>
</evidence>
<comment type="similarity">
    <text evidence="1">Belongs to the CIA30 family.</text>
</comment>
<feature type="chain" id="PRO_5031086432" description="NADH:ubiquinone oxidoreductase intermediate-associated protein 30 domain-containing protein" evidence="2">
    <location>
        <begin position="24"/>
        <end position="310"/>
    </location>
</feature>
<feature type="signal peptide" evidence="2">
    <location>
        <begin position="1"/>
        <end position="23"/>
    </location>
</feature>
<reference evidence="4" key="1">
    <citation type="submission" date="2021-01" db="EMBL/GenBank/DDBJ databases">
        <authorList>
            <person name="Corre E."/>
            <person name="Pelletier E."/>
            <person name="Niang G."/>
            <person name="Scheremetjew M."/>
            <person name="Finn R."/>
            <person name="Kale V."/>
            <person name="Holt S."/>
            <person name="Cochrane G."/>
            <person name="Meng A."/>
            <person name="Brown T."/>
            <person name="Cohen L."/>
        </authorList>
    </citation>
    <scope>NUCLEOTIDE SEQUENCE</scope>
    <source>
        <strain evidence="4">CCMP1661</strain>
    </source>
</reference>